<dbReference type="EMBL" id="CM001220">
    <property type="protein sequence ID" value="AES87026.1"/>
    <property type="molecule type" value="Genomic_DNA"/>
</dbReference>
<dbReference type="HOGENOM" id="CLU_1470288_0_0_1"/>
<reference evidence="1 3" key="1">
    <citation type="journal article" date="2011" name="Nature">
        <title>The Medicago genome provides insight into the evolution of rhizobial symbioses.</title>
        <authorList>
            <person name="Young N.D."/>
            <person name="Debelle F."/>
            <person name="Oldroyd G.E."/>
            <person name="Geurts R."/>
            <person name="Cannon S.B."/>
            <person name="Udvardi M.K."/>
            <person name="Benedito V.A."/>
            <person name="Mayer K.F."/>
            <person name="Gouzy J."/>
            <person name="Schoof H."/>
            <person name="Van de Peer Y."/>
            <person name="Proost S."/>
            <person name="Cook D.R."/>
            <person name="Meyers B.C."/>
            <person name="Spannagl M."/>
            <person name="Cheung F."/>
            <person name="De Mita S."/>
            <person name="Krishnakumar V."/>
            <person name="Gundlach H."/>
            <person name="Zhou S."/>
            <person name="Mudge J."/>
            <person name="Bharti A.K."/>
            <person name="Murray J.D."/>
            <person name="Naoumkina M.A."/>
            <person name="Rosen B."/>
            <person name="Silverstein K.A."/>
            <person name="Tang H."/>
            <person name="Rombauts S."/>
            <person name="Zhao P.X."/>
            <person name="Zhou P."/>
            <person name="Barbe V."/>
            <person name="Bardou P."/>
            <person name="Bechner M."/>
            <person name="Bellec A."/>
            <person name="Berger A."/>
            <person name="Berges H."/>
            <person name="Bidwell S."/>
            <person name="Bisseling T."/>
            <person name="Choisne N."/>
            <person name="Couloux A."/>
            <person name="Denny R."/>
            <person name="Deshpande S."/>
            <person name="Dai X."/>
            <person name="Doyle J.J."/>
            <person name="Dudez A.M."/>
            <person name="Farmer A.D."/>
            <person name="Fouteau S."/>
            <person name="Franken C."/>
            <person name="Gibelin C."/>
            <person name="Gish J."/>
            <person name="Goldstein S."/>
            <person name="Gonzalez A.J."/>
            <person name="Green P.J."/>
            <person name="Hallab A."/>
            <person name="Hartog M."/>
            <person name="Hua A."/>
            <person name="Humphray S.J."/>
            <person name="Jeong D.H."/>
            <person name="Jing Y."/>
            <person name="Jocker A."/>
            <person name="Kenton S.M."/>
            <person name="Kim D.J."/>
            <person name="Klee K."/>
            <person name="Lai H."/>
            <person name="Lang C."/>
            <person name="Lin S."/>
            <person name="Macmil S.L."/>
            <person name="Magdelenat G."/>
            <person name="Matthews L."/>
            <person name="McCorrison J."/>
            <person name="Monaghan E.L."/>
            <person name="Mun J.H."/>
            <person name="Najar F.Z."/>
            <person name="Nicholson C."/>
            <person name="Noirot C."/>
            <person name="O'Bleness M."/>
            <person name="Paule C.R."/>
            <person name="Poulain J."/>
            <person name="Prion F."/>
            <person name="Qin B."/>
            <person name="Qu C."/>
            <person name="Retzel E.F."/>
            <person name="Riddle C."/>
            <person name="Sallet E."/>
            <person name="Samain S."/>
            <person name="Samson N."/>
            <person name="Sanders I."/>
            <person name="Saurat O."/>
            <person name="Scarpelli C."/>
            <person name="Schiex T."/>
            <person name="Segurens B."/>
            <person name="Severin A.J."/>
            <person name="Sherrier D.J."/>
            <person name="Shi R."/>
            <person name="Sims S."/>
            <person name="Singer S.R."/>
            <person name="Sinharoy S."/>
            <person name="Sterck L."/>
            <person name="Viollet A."/>
            <person name="Wang B.B."/>
            <person name="Wang K."/>
            <person name="Wang M."/>
            <person name="Wang X."/>
            <person name="Warfsmann J."/>
            <person name="Weissenbach J."/>
            <person name="White D.D."/>
            <person name="White J.D."/>
            <person name="Wiley G.B."/>
            <person name="Wincker P."/>
            <person name="Xing Y."/>
            <person name="Yang L."/>
            <person name="Yao Z."/>
            <person name="Ying F."/>
            <person name="Zhai J."/>
            <person name="Zhou L."/>
            <person name="Zuber A."/>
            <person name="Denarie J."/>
            <person name="Dixon R.A."/>
            <person name="May G.D."/>
            <person name="Schwartz D.C."/>
            <person name="Rogers J."/>
            <person name="Quetier F."/>
            <person name="Town C.D."/>
            <person name="Roe B.A."/>
        </authorList>
    </citation>
    <scope>NUCLEOTIDE SEQUENCE [LARGE SCALE GENOMIC DNA]</scope>
    <source>
        <strain evidence="1">A17</strain>
        <strain evidence="2 3">cv. Jemalong A17</strain>
    </source>
</reference>
<accession>G7JS87</accession>
<gene>
    <name evidence="1" type="ordered locus">MTR_4g019240</name>
</gene>
<dbReference type="EnsemblPlants" id="AES87026">
    <property type="protein sequence ID" value="AES87026"/>
    <property type="gene ID" value="MTR_4g019240"/>
</dbReference>
<dbReference type="AlphaFoldDB" id="G7JS87"/>
<reference evidence="2" key="3">
    <citation type="submission" date="2015-04" db="UniProtKB">
        <authorList>
            <consortium name="EnsemblPlants"/>
        </authorList>
    </citation>
    <scope>IDENTIFICATION</scope>
    <source>
        <strain evidence="2">cv. Jemalong A17</strain>
    </source>
</reference>
<dbReference type="PaxDb" id="3880-AES87026"/>
<evidence type="ECO:0000313" key="2">
    <source>
        <dbReference type="EnsemblPlants" id="AES87026"/>
    </source>
</evidence>
<reference evidence="1 3" key="2">
    <citation type="journal article" date="2014" name="BMC Genomics">
        <title>An improved genome release (version Mt4.0) for the model legume Medicago truncatula.</title>
        <authorList>
            <person name="Tang H."/>
            <person name="Krishnakumar V."/>
            <person name="Bidwell S."/>
            <person name="Rosen B."/>
            <person name="Chan A."/>
            <person name="Zhou S."/>
            <person name="Gentzbittel L."/>
            <person name="Childs K.L."/>
            <person name="Yandell M."/>
            <person name="Gundlach H."/>
            <person name="Mayer K.F."/>
            <person name="Schwartz D.C."/>
            <person name="Town C.D."/>
        </authorList>
    </citation>
    <scope>GENOME REANNOTATION</scope>
    <source>
        <strain evidence="2 3">cv. Jemalong A17</strain>
    </source>
</reference>
<dbReference type="InterPro" id="IPR007750">
    <property type="entry name" value="DUF674"/>
</dbReference>
<evidence type="ECO:0000313" key="3">
    <source>
        <dbReference type="Proteomes" id="UP000002051"/>
    </source>
</evidence>
<name>G7JS87_MEDTR</name>
<keyword evidence="3" id="KW-1185">Reference proteome</keyword>
<dbReference type="OMA" id="NPCEETK"/>
<evidence type="ECO:0000313" key="1">
    <source>
        <dbReference type="EMBL" id="AES87026.1"/>
    </source>
</evidence>
<dbReference type="Pfam" id="PF05056">
    <property type="entry name" value="DUF674"/>
    <property type="match status" value="1"/>
</dbReference>
<dbReference type="Proteomes" id="UP000002051">
    <property type="component" value="Chromosome 4"/>
</dbReference>
<organism evidence="1 3">
    <name type="scientific">Medicago truncatula</name>
    <name type="common">Barrel medic</name>
    <name type="synonym">Medicago tribuloides</name>
    <dbReference type="NCBI Taxonomy" id="3880"/>
    <lineage>
        <taxon>Eukaryota</taxon>
        <taxon>Viridiplantae</taxon>
        <taxon>Streptophyta</taxon>
        <taxon>Embryophyta</taxon>
        <taxon>Tracheophyta</taxon>
        <taxon>Spermatophyta</taxon>
        <taxon>Magnoliopsida</taxon>
        <taxon>eudicotyledons</taxon>
        <taxon>Gunneridae</taxon>
        <taxon>Pentapetalae</taxon>
        <taxon>rosids</taxon>
        <taxon>fabids</taxon>
        <taxon>Fabales</taxon>
        <taxon>Fabaceae</taxon>
        <taxon>Papilionoideae</taxon>
        <taxon>50 kb inversion clade</taxon>
        <taxon>NPAAA clade</taxon>
        <taxon>Hologalegina</taxon>
        <taxon>IRL clade</taxon>
        <taxon>Trifolieae</taxon>
        <taxon>Medicago</taxon>
    </lineage>
</organism>
<dbReference type="PANTHER" id="PTHR33103:SF27">
    <property type="entry name" value="OS04G0594700 PROTEIN"/>
    <property type="match status" value="1"/>
</dbReference>
<dbReference type="PANTHER" id="PTHR33103">
    <property type="entry name" value="OS01G0153900 PROTEIN"/>
    <property type="match status" value="1"/>
</dbReference>
<sequence>MAFEQPQQEEPKTIPLTIFIDKENNKVVAVESTKDFIDTLFSFLSLPLATIIHLLSNNNNDQQQESSESSPFPGNIKNLYESVQTLAPNDVWNNPVCKQMLLNPKNPCEETKLSFPLDDLEVKVISIGEAEALSLLAASLTSKSTLTSGLEEFLNMPKQDSNLTSKCVQTSRHDKVAKKPKLVH</sequence>
<dbReference type="STRING" id="3880.G7JS87"/>
<protein>
    <submittedName>
        <fullName evidence="1">DUF674 family protein</fullName>
    </submittedName>
</protein>
<proteinExistence type="predicted"/>